<dbReference type="OrthoDB" id="5294855at2"/>
<reference evidence="7 8" key="1">
    <citation type="submission" date="2018-03" db="EMBL/GenBank/DDBJ databases">
        <title>Comparative genomics illustrates the genes involved in a hyperalkaliphilic mechanisms of Serpentinomonas isolated from highly-alkaline calcium-rich serpentinized springs.</title>
        <authorList>
            <person name="Suzuki S."/>
            <person name="Ishii S."/>
            <person name="Walworth N."/>
            <person name="Bird L."/>
            <person name="Kuenen J.G."/>
            <person name="Nealson K.H."/>
        </authorList>
    </citation>
    <scope>NUCLEOTIDE SEQUENCE [LARGE SCALE GENOMIC DNA]</scope>
    <source>
        <strain evidence="7 8">P1</strain>
    </source>
</reference>
<dbReference type="NCBIfam" id="TIGR03002">
    <property type="entry name" value="outer_YhbN_LptA"/>
    <property type="match status" value="1"/>
</dbReference>
<name>A0A2S9K162_9BURK</name>
<evidence type="ECO:0000256" key="3">
    <source>
        <dbReference type="ARBA" id="ARBA00022764"/>
    </source>
</evidence>
<dbReference type="HAMAP" id="MF_01914">
    <property type="entry name" value="LPS_assembly_LptA"/>
    <property type="match status" value="1"/>
</dbReference>
<evidence type="ECO:0000313" key="7">
    <source>
        <dbReference type="EMBL" id="PRD64190.1"/>
    </source>
</evidence>
<evidence type="ECO:0000256" key="1">
    <source>
        <dbReference type="ARBA" id="ARBA00022448"/>
    </source>
</evidence>
<dbReference type="GO" id="GO:0030288">
    <property type="term" value="C:outer membrane-bounded periplasmic space"/>
    <property type="evidence" value="ECO:0007669"/>
    <property type="project" value="TreeGrafter"/>
</dbReference>
<gene>
    <name evidence="4 7" type="primary">lptA</name>
    <name evidence="7" type="ORF">C6P64_15745</name>
</gene>
<proteinExistence type="inferred from homology"/>
<feature type="signal peptide" evidence="4">
    <location>
        <begin position="1"/>
        <end position="28"/>
    </location>
</feature>
<keyword evidence="8" id="KW-1185">Reference proteome</keyword>
<comment type="subunit">
    <text evidence="4">Component of the lipopolysaccharide transport and assembly complex.</text>
</comment>
<dbReference type="PANTHER" id="PTHR36504">
    <property type="entry name" value="LIPOPOLYSACCHARIDE EXPORT SYSTEM PROTEIN LPTA"/>
    <property type="match status" value="1"/>
</dbReference>
<dbReference type="AlphaFoldDB" id="A0A2S9K162"/>
<dbReference type="PANTHER" id="PTHR36504:SF1">
    <property type="entry name" value="LIPOPOLYSACCHARIDE EXPORT SYSTEM PROTEIN LPTA"/>
    <property type="match status" value="1"/>
</dbReference>
<dbReference type="InterPro" id="IPR005653">
    <property type="entry name" value="OstA-like_N"/>
</dbReference>
<accession>A0A2S9K162</accession>
<feature type="chain" id="PRO_5015792459" description="Lipopolysaccharide export system protein LptA" evidence="4">
    <location>
        <begin position="29"/>
        <end position="206"/>
    </location>
</feature>
<dbReference type="Gene3D" id="2.60.450.10">
    <property type="entry name" value="Lipopolysaccharide (LPS) transport protein A like domain"/>
    <property type="match status" value="1"/>
</dbReference>
<evidence type="ECO:0000256" key="4">
    <source>
        <dbReference type="HAMAP-Rule" id="MF_01914"/>
    </source>
</evidence>
<dbReference type="GO" id="GO:0001530">
    <property type="term" value="F:lipopolysaccharide binding"/>
    <property type="evidence" value="ECO:0007669"/>
    <property type="project" value="InterPro"/>
</dbReference>
<dbReference type="GO" id="GO:0017089">
    <property type="term" value="F:glycolipid transfer activity"/>
    <property type="evidence" value="ECO:0007669"/>
    <property type="project" value="TreeGrafter"/>
</dbReference>
<dbReference type="Pfam" id="PF03968">
    <property type="entry name" value="LptD_N"/>
    <property type="match status" value="1"/>
</dbReference>
<evidence type="ECO:0000259" key="6">
    <source>
        <dbReference type="Pfam" id="PF03968"/>
    </source>
</evidence>
<dbReference type="RefSeq" id="WP_105749495.1">
    <property type="nucleotide sequence ID" value="NZ_PVLQ01000085.1"/>
</dbReference>
<comment type="similarity">
    <text evidence="4">Belongs to the LptA family.</text>
</comment>
<keyword evidence="3 4" id="KW-0574">Periplasm</keyword>
<dbReference type="EMBL" id="PVLQ01000085">
    <property type="protein sequence ID" value="PRD64190.1"/>
    <property type="molecule type" value="Genomic_DNA"/>
</dbReference>
<protein>
    <recommendedName>
        <fullName evidence="4">Lipopolysaccharide export system protein LptA</fullName>
    </recommendedName>
</protein>
<dbReference type="InterPro" id="IPR052037">
    <property type="entry name" value="LPS_export_LptA"/>
</dbReference>
<comment type="function">
    <text evidence="4">Involved in the assembly of lipopolysaccharide (LPS). Required for the translocation of LPS from the inner membrane to the outer membrane.</text>
</comment>
<comment type="caution">
    <text evidence="7">The sequence shown here is derived from an EMBL/GenBank/DDBJ whole genome shotgun (WGS) entry which is preliminary data.</text>
</comment>
<evidence type="ECO:0000313" key="8">
    <source>
        <dbReference type="Proteomes" id="UP000238589"/>
    </source>
</evidence>
<keyword evidence="2 4" id="KW-0732">Signal</keyword>
<dbReference type="GO" id="GO:0015920">
    <property type="term" value="P:lipopolysaccharide transport"/>
    <property type="evidence" value="ECO:0007669"/>
    <property type="project" value="UniProtKB-UniRule"/>
</dbReference>
<feature type="region of interest" description="Disordered" evidence="5">
    <location>
        <begin position="181"/>
        <end position="206"/>
    </location>
</feature>
<dbReference type="GO" id="GO:0009279">
    <property type="term" value="C:cell outer membrane"/>
    <property type="evidence" value="ECO:0007669"/>
    <property type="project" value="TreeGrafter"/>
</dbReference>
<evidence type="ECO:0000256" key="2">
    <source>
        <dbReference type="ARBA" id="ARBA00022729"/>
    </source>
</evidence>
<keyword evidence="1 4" id="KW-0813">Transport</keyword>
<organism evidence="7 8">
    <name type="scientific">Malikia granosa</name>
    <dbReference type="NCBI Taxonomy" id="263067"/>
    <lineage>
        <taxon>Bacteria</taxon>
        <taxon>Pseudomonadati</taxon>
        <taxon>Pseudomonadota</taxon>
        <taxon>Betaproteobacteria</taxon>
        <taxon>Burkholderiales</taxon>
        <taxon>Comamonadaceae</taxon>
        <taxon>Malikia</taxon>
    </lineage>
</organism>
<sequence precursor="true">MPQTTTLRFSLTALLALVCASWTPAALAERADREQAMNAEADALRYDDASQTSIFTGRVVITKGTIQIRGARVEVRQDPQGHQFGIVLAGPDQVASFRQKREGLDEYIEGQAQRIEYDSRADQVKFSGQAVLRRYRGQVLSDETAGAVIVYDNRTEVFRVEGGATSASPANPSGRVRATLAPRSRAEPAAGKPVGLQPSTGLGVQP</sequence>
<feature type="compositionally biased region" description="Polar residues" evidence="5">
    <location>
        <begin position="197"/>
        <end position="206"/>
    </location>
</feature>
<dbReference type="Proteomes" id="UP000238589">
    <property type="component" value="Unassembled WGS sequence"/>
</dbReference>
<evidence type="ECO:0000256" key="5">
    <source>
        <dbReference type="SAM" id="MobiDB-lite"/>
    </source>
</evidence>
<dbReference type="InterPro" id="IPR014340">
    <property type="entry name" value="LptA"/>
</dbReference>
<feature type="domain" description="Organic solvent tolerance-like N-terminal" evidence="6">
    <location>
        <begin position="40"/>
        <end position="156"/>
    </location>
</feature>
<dbReference type="GO" id="GO:0043165">
    <property type="term" value="P:Gram-negative-bacterium-type cell outer membrane assembly"/>
    <property type="evidence" value="ECO:0007669"/>
    <property type="project" value="UniProtKB-UniRule"/>
</dbReference>
<comment type="subcellular location">
    <subcellularLocation>
        <location evidence="4">Periplasm</location>
    </subcellularLocation>
</comment>